<proteinExistence type="predicted"/>
<evidence type="ECO:0000313" key="1">
    <source>
        <dbReference type="EMBL" id="CAE8660117.1"/>
    </source>
</evidence>
<evidence type="ECO:0000313" key="2">
    <source>
        <dbReference type="Proteomes" id="UP000626109"/>
    </source>
</evidence>
<feature type="non-terminal residue" evidence="1">
    <location>
        <position position="210"/>
    </location>
</feature>
<gene>
    <name evidence="1" type="ORF">PGLA2088_LOCUS14042</name>
</gene>
<dbReference type="Proteomes" id="UP000626109">
    <property type="component" value="Unassembled WGS sequence"/>
</dbReference>
<protein>
    <submittedName>
        <fullName evidence="1">Uncharacterized protein</fullName>
    </submittedName>
</protein>
<sequence length="210" mass="21310">VASGLLDPTGPARTAASALNALRLPRAAPMYTSTAAAAVATLPLSAAAALETAAVAEVVVAGAGAGAVTGAGAMASLVLPQVLGAAVSAYGCYVIGQKVGQLSAQLRDHSDQVGGSLVDLGEGVRSVSLELRDAGQALAAGLSDLASLLRQQRTEDFVIRTRVAQQQLADDMAVLLERPSAAKRQAVREGARELRKAVGELLEVCSRMLE</sequence>
<comment type="caution">
    <text evidence="1">The sequence shown here is derived from an EMBL/GenBank/DDBJ whole genome shotgun (WGS) entry which is preliminary data.</text>
</comment>
<organism evidence="1 2">
    <name type="scientific">Polarella glacialis</name>
    <name type="common">Dinoflagellate</name>
    <dbReference type="NCBI Taxonomy" id="89957"/>
    <lineage>
        <taxon>Eukaryota</taxon>
        <taxon>Sar</taxon>
        <taxon>Alveolata</taxon>
        <taxon>Dinophyceae</taxon>
        <taxon>Suessiales</taxon>
        <taxon>Suessiaceae</taxon>
        <taxon>Polarella</taxon>
    </lineage>
</organism>
<dbReference type="EMBL" id="CAJNNW010016996">
    <property type="protein sequence ID" value="CAE8660117.1"/>
    <property type="molecule type" value="Genomic_DNA"/>
</dbReference>
<name>A0A813IZ63_POLGL</name>
<dbReference type="AlphaFoldDB" id="A0A813IZ63"/>
<reference evidence="1" key="1">
    <citation type="submission" date="2021-02" db="EMBL/GenBank/DDBJ databases">
        <authorList>
            <person name="Dougan E. K."/>
            <person name="Rhodes N."/>
            <person name="Thang M."/>
            <person name="Chan C."/>
        </authorList>
    </citation>
    <scope>NUCLEOTIDE SEQUENCE</scope>
</reference>
<feature type="non-terminal residue" evidence="1">
    <location>
        <position position="1"/>
    </location>
</feature>
<accession>A0A813IZ63</accession>